<feature type="binding site" evidence="25">
    <location>
        <position position="2114"/>
    </location>
    <ligand>
        <name>S-adenosyl-L-methionine</name>
        <dbReference type="ChEBI" id="CHEBI:59789"/>
    </ligand>
</feature>
<dbReference type="VEuPathDB" id="VectorBase:ASIS019098"/>
<feature type="transmembrane region" description="Helical" evidence="27">
    <location>
        <begin position="1075"/>
        <end position="1097"/>
    </location>
</feature>
<dbReference type="InterPro" id="IPR057285">
    <property type="entry name" value="Pre-PUA_NSUN2"/>
</dbReference>
<reference evidence="30" key="2">
    <citation type="submission" date="2020-05" db="UniProtKB">
        <authorList>
            <consortium name="EnsemblMetazoa"/>
        </authorList>
    </citation>
    <scope>IDENTIFICATION</scope>
</reference>
<evidence type="ECO:0000256" key="20">
    <source>
        <dbReference type="ARBA" id="ARBA00023136"/>
    </source>
</evidence>
<dbReference type="GO" id="GO:0016428">
    <property type="term" value="F:tRNA (cytidine-5-)-methyltransferase activity"/>
    <property type="evidence" value="ECO:0007669"/>
    <property type="project" value="InterPro"/>
</dbReference>
<evidence type="ECO:0000256" key="10">
    <source>
        <dbReference type="ARBA" id="ARBA00022679"/>
    </source>
</evidence>
<feature type="region of interest" description="Disordered" evidence="26">
    <location>
        <begin position="1709"/>
        <end position="1779"/>
    </location>
</feature>
<feature type="transmembrane region" description="Helical" evidence="27">
    <location>
        <begin position="1291"/>
        <end position="1309"/>
    </location>
</feature>
<keyword evidence="19" id="KW-0406">Ion transport</keyword>
<evidence type="ECO:0000259" key="28">
    <source>
        <dbReference type="PROSITE" id="PS51686"/>
    </source>
</evidence>
<dbReference type="SUPFAM" id="SSF53335">
    <property type="entry name" value="S-adenosyl-L-methionine-dependent methyltransferases"/>
    <property type="match status" value="1"/>
</dbReference>
<dbReference type="GO" id="GO:0043005">
    <property type="term" value="C:neuron projection"/>
    <property type="evidence" value="ECO:0007669"/>
    <property type="project" value="TreeGrafter"/>
</dbReference>
<dbReference type="Proteomes" id="UP000030765">
    <property type="component" value="Unassembled WGS sequence"/>
</dbReference>
<feature type="transmembrane region" description="Helical" evidence="27">
    <location>
        <begin position="940"/>
        <end position="958"/>
    </location>
</feature>
<evidence type="ECO:0000256" key="14">
    <source>
        <dbReference type="ARBA" id="ARBA00022737"/>
    </source>
</evidence>
<dbReference type="GO" id="GO:0005248">
    <property type="term" value="F:voltage-gated sodium channel activity"/>
    <property type="evidence" value="ECO:0007669"/>
    <property type="project" value="TreeGrafter"/>
</dbReference>
<feature type="binding site" evidence="25">
    <location>
        <begin position="2083"/>
        <end position="2089"/>
    </location>
    <ligand>
        <name>S-adenosyl-L-methionine</name>
        <dbReference type="ChEBI" id="CHEBI:59789"/>
    </ligand>
</feature>
<keyword evidence="23" id="KW-0407">Ion channel</keyword>
<feature type="transmembrane region" description="Helical" evidence="27">
    <location>
        <begin position="978"/>
        <end position="999"/>
    </location>
</feature>
<feature type="compositionally biased region" description="Low complexity" evidence="26">
    <location>
        <begin position="1726"/>
        <end position="1738"/>
    </location>
</feature>
<dbReference type="InterPro" id="IPR029063">
    <property type="entry name" value="SAM-dependent_MTases_sf"/>
</dbReference>
<dbReference type="PRINTS" id="PR02011">
    <property type="entry name" value="RCMTNCL1"/>
</dbReference>
<dbReference type="InterPro" id="IPR018314">
    <property type="entry name" value="RsmB/NOL1/NOP2-like_CS"/>
</dbReference>
<evidence type="ECO:0000256" key="9">
    <source>
        <dbReference type="ARBA" id="ARBA00022673"/>
    </source>
</evidence>
<feature type="compositionally biased region" description="Basic and acidic residues" evidence="26">
    <location>
        <begin position="671"/>
        <end position="687"/>
    </location>
</feature>
<evidence type="ECO:0000256" key="1">
    <source>
        <dbReference type="ARBA" id="ARBA00004123"/>
    </source>
</evidence>
<keyword evidence="17 25" id="KW-0694">RNA-binding</keyword>
<feature type="compositionally biased region" description="Basic and acidic residues" evidence="26">
    <location>
        <begin position="1917"/>
        <end position="1927"/>
    </location>
</feature>
<dbReference type="InterPro" id="IPR023270">
    <property type="entry name" value="RCMT_NCL1"/>
</dbReference>
<dbReference type="FunFam" id="1.10.287.70:FF:000018">
    <property type="entry name" value="Voltage-dependent T-type calcium channel subunit alpha"/>
    <property type="match status" value="1"/>
</dbReference>
<keyword evidence="6" id="KW-0820">tRNA-binding</keyword>
<keyword evidence="13" id="KW-0819">tRNA processing</keyword>
<feature type="transmembrane region" description="Helical" evidence="27">
    <location>
        <begin position="351"/>
        <end position="373"/>
    </location>
</feature>
<feature type="compositionally biased region" description="Polar residues" evidence="26">
    <location>
        <begin position="496"/>
        <end position="507"/>
    </location>
</feature>
<dbReference type="EnsemblMetazoa" id="ASIC000862-RA">
    <property type="protein sequence ID" value="ASIC000862-PA"/>
    <property type="gene ID" value="ASIC000862"/>
</dbReference>
<feature type="binding site" evidence="25">
    <location>
        <position position="2167"/>
    </location>
    <ligand>
        <name>S-adenosyl-L-methionine</name>
        <dbReference type="ChEBI" id="CHEBI:59789"/>
    </ligand>
</feature>
<feature type="compositionally biased region" description="Polar residues" evidence="26">
    <location>
        <begin position="752"/>
        <end position="763"/>
    </location>
</feature>
<dbReference type="OrthoDB" id="416585at2759"/>
<keyword evidence="15" id="KW-0106">Calcium</keyword>
<evidence type="ECO:0000256" key="12">
    <source>
        <dbReference type="ARBA" id="ARBA00022692"/>
    </source>
</evidence>
<dbReference type="VEuPathDB" id="VectorBase:ASIC000862"/>
<feature type="region of interest" description="Disordered" evidence="26">
    <location>
        <begin position="2334"/>
        <end position="2361"/>
    </location>
</feature>
<feature type="compositionally biased region" description="Low complexity" evidence="26">
    <location>
        <begin position="772"/>
        <end position="794"/>
    </location>
</feature>
<keyword evidence="21" id="KW-0325">Glycoprotein</keyword>
<feature type="region of interest" description="Disordered" evidence="26">
    <location>
        <begin position="1614"/>
        <end position="1637"/>
    </location>
</feature>
<dbReference type="GO" id="GO:0001518">
    <property type="term" value="C:voltage-gated sodium channel complex"/>
    <property type="evidence" value="ECO:0007669"/>
    <property type="project" value="TreeGrafter"/>
</dbReference>
<feature type="compositionally biased region" description="Basic and acidic residues" evidence="26">
    <location>
        <begin position="550"/>
        <end position="563"/>
    </location>
</feature>
<dbReference type="FunFam" id="1.20.120.350:FF:000009">
    <property type="entry name" value="Voltage-dependent T-type calcium channel subunit alpha"/>
    <property type="match status" value="1"/>
</dbReference>
<dbReference type="PROSITE" id="PS01153">
    <property type="entry name" value="NOL1_NOP2_SUN"/>
    <property type="match status" value="1"/>
</dbReference>
<protein>
    <recommendedName>
        <fullName evidence="4">tRNA (cytosine(34)-C(5))-methyltransferase</fullName>
        <ecNumber evidence="4">2.1.1.203</ecNumber>
    </recommendedName>
</protein>
<evidence type="ECO:0000256" key="19">
    <source>
        <dbReference type="ARBA" id="ARBA00023065"/>
    </source>
</evidence>
<evidence type="ECO:0000256" key="15">
    <source>
        <dbReference type="ARBA" id="ARBA00022837"/>
    </source>
</evidence>
<dbReference type="GO" id="GO:0005634">
    <property type="term" value="C:nucleus"/>
    <property type="evidence" value="ECO:0007669"/>
    <property type="project" value="UniProtKB-SubCell"/>
</dbReference>
<reference evidence="29 31" key="1">
    <citation type="journal article" date="2014" name="BMC Genomics">
        <title>Genome sequence of Anopheles sinensis provides insight into genetics basis of mosquito competence for malaria parasites.</title>
        <authorList>
            <person name="Zhou D."/>
            <person name="Zhang D."/>
            <person name="Ding G."/>
            <person name="Shi L."/>
            <person name="Hou Q."/>
            <person name="Ye Y."/>
            <person name="Xu Y."/>
            <person name="Zhou H."/>
            <person name="Xiong C."/>
            <person name="Li S."/>
            <person name="Yu J."/>
            <person name="Hong S."/>
            <person name="Yu X."/>
            <person name="Zou P."/>
            <person name="Chen C."/>
            <person name="Chang X."/>
            <person name="Wang W."/>
            <person name="Lv Y."/>
            <person name="Sun Y."/>
            <person name="Ma L."/>
            <person name="Shen B."/>
            <person name="Zhu C."/>
        </authorList>
    </citation>
    <scope>NUCLEOTIDE SEQUENCE [LARGE SCALE GENOMIC DNA]</scope>
</reference>
<dbReference type="Pfam" id="PF01189">
    <property type="entry name" value="Methyltr_RsmB-F"/>
    <property type="match status" value="1"/>
</dbReference>
<evidence type="ECO:0000256" key="27">
    <source>
        <dbReference type="SAM" id="Phobius"/>
    </source>
</evidence>
<dbReference type="InterPro" id="IPR043203">
    <property type="entry name" value="VGCC_Ca_Na"/>
</dbReference>
<proteinExistence type="inferred from homology"/>
<feature type="domain" description="SAM-dependent MTase RsmB/NOP-type" evidence="28">
    <location>
        <begin position="1959"/>
        <end position="2330"/>
    </location>
</feature>
<dbReference type="EC" id="2.1.1.203" evidence="4"/>
<dbReference type="GO" id="GO:0086010">
    <property type="term" value="P:membrane depolarization during action potential"/>
    <property type="evidence" value="ECO:0007669"/>
    <property type="project" value="TreeGrafter"/>
</dbReference>
<dbReference type="VEuPathDB" id="VectorBase:ASIS003451"/>
<feature type="region of interest" description="Disordered" evidence="26">
    <location>
        <begin position="2567"/>
        <end position="2606"/>
    </location>
</feature>
<evidence type="ECO:0000313" key="30">
    <source>
        <dbReference type="EnsemblMetazoa" id="ASIC000862-PA"/>
    </source>
</evidence>
<evidence type="ECO:0000256" key="22">
    <source>
        <dbReference type="ARBA" id="ARBA00023242"/>
    </source>
</evidence>
<feature type="region of interest" description="Disordered" evidence="26">
    <location>
        <begin position="656"/>
        <end position="706"/>
    </location>
</feature>
<feature type="transmembrane region" description="Helical" evidence="27">
    <location>
        <begin position="1011"/>
        <end position="1030"/>
    </location>
</feature>
<dbReference type="Pfam" id="PF25378">
    <property type="entry name" value="PUA_NSUN2"/>
    <property type="match status" value="1"/>
</dbReference>
<evidence type="ECO:0000256" key="8">
    <source>
        <dbReference type="ARBA" id="ARBA00022603"/>
    </source>
</evidence>
<comment type="catalytic activity">
    <reaction evidence="24">
        <text>Ca(2+)(in) = Ca(2+)(out)</text>
        <dbReference type="Rhea" id="RHEA:29671"/>
        <dbReference type="ChEBI" id="CHEBI:29108"/>
    </reaction>
</comment>
<keyword evidence="14" id="KW-0677">Repeat</keyword>
<feature type="transmembrane region" description="Helical" evidence="27">
    <location>
        <begin position="1391"/>
        <end position="1410"/>
    </location>
</feature>
<dbReference type="GO" id="GO:0070509">
    <property type="term" value="P:calcium ion import"/>
    <property type="evidence" value="ECO:0007669"/>
    <property type="project" value="TreeGrafter"/>
</dbReference>
<dbReference type="SUPFAM" id="SSF81324">
    <property type="entry name" value="Voltage-gated potassium channels"/>
    <property type="match status" value="3"/>
</dbReference>
<dbReference type="EMBL" id="ATLV01004135">
    <property type="status" value="NOT_ANNOTATED_CDS"/>
    <property type="molecule type" value="Genomic_DNA"/>
</dbReference>
<feature type="compositionally biased region" description="Acidic residues" evidence="26">
    <location>
        <begin position="2576"/>
        <end position="2589"/>
    </location>
</feature>
<feature type="region of interest" description="Disordered" evidence="26">
    <location>
        <begin position="1894"/>
        <end position="1927"/>
    </location>
</feature>
<dbReference type="Gene3D" id="1.10.287.70">
    <property type="match status" value="3"/>
</dbReference>
<feature type="region of interest" description="Disordered" evidence="26">
    <location>
        <begin position="537"/>
        <end position="570"/>
    </location>
</feature>
<dbReference type="FunFam" id="1.10.287.70:FF:000120">
    <property type="entry name" value="Voltage-dependent T-type calcium channel subunit alpha"/>
    <property type="match status" value="1"/>
</dbReference>
<feature type="transmembrane region" description="Helical" evidence="27">
    <location>
        <begin position="430"/>
        <end position="456"/>
    </location>
</feature>
<evidence type="ECO:0000256" key="11">
    <source>
        <dbReference type="ARBA" id="ARBA00022691"/>
    </source>
</evidence>
<dbReference type="GO" id="GO:0000049">
    <property type="term" value="F:tRNA binding"/>
    <property type="evidence" value="ECO:0007669"/>
    <property type="project" value="UniProtKB-KW"/>
</dbReference>
<gene>
    <name evidence="29" type="ORF">ZHAS_00000862</name>
</gene>
<evidence type="ECO:0000256" key="6">
    <source>
        <dbReference type="ARBA" id="ARBA00022555"/>
    </source>
</evidence>
<dbReference type="EMBL" id="KE524190">
    <property type="protein sequence ID" value="KFB35042.1"/>
    <property type="molecule type" value="Genomic_DNA"/>
</dbReference>
<dbReference type="Gene3D" id="1.20.120.350">
    <property type="entry name" value="Voltage-gated potassium channels. Chain C"/>
    <property type="match status" value="3"/>
</dbReference>
<evidence type="ECO:0000256" key="16">
    <source>
        <dbReference type="ARBA" id="ARBA00022882"/>
    </source>
</evidence>
<feature type="region of interest" description="Disordered" evidence="26">
    <location>
        <begin position="485"/>
        <end position="508"/>
    </location>
</feature>
<feature type="active site" description="Nucleophile" evidence="25">
    <location>
        <position position="2220"/>
    </location>
</feature>
<dbReference type="PROSITE" id="PS51686">
    <property type="entry name" value="SAM_MT_RSMB_NOP"/>
    <property type="match status" value="1"/>
</dbReference>
<dbReference type="InterPro" id="IPR057286">
    <property type="entry name" value="PUA_NSUN2"/>
</dbReference>
<dbReference type="PANTHER" id="PTHR10037">
    <property type="entry name" value="VOLTAGE-GATED CATION CHANNEL CALCIUM AND SODIUM"/>
    <property type="match status" value="1"/>
</dbReference>
<organism evidence="29">
    <name type="scientific">Anopheles sinensis</name>
    <name type="common">Mosquito</name>
    <dbReference type="NCBI Taxonomy" id="74873"/>
    <lineage>
        <taxon>Eukaryota</taxon>
        <taxon>Metazoa</taxon>
        <taxon>Ecdysozoa</taxon>
        <taxon>Arthropoda</taxon>
        <taxon>Hexapoda</taxon>
        <taxon>Insecta</taxon>
        <taxon>Pterygota</taxon>
        <taxon>Neoptera</taxon>
        <taxon>Endopterygota</taxon>
        <taxon>Diptera</taxon>
        <taxon>Nematocera</taxon>
        <taxon>Culicoidea</taxon>
        <taxon>Culicidae</taxon>
        <taxon>Anophelinae</taxon>
        <taxon>Anopheles</taxon>
    </lineage>
</organism>
<evidence type="ECO:0000256" key="3">
    <source>
        <dbReference type="ARBA" id="ARBA00007494"/>
    </source>
</evidence>
<evidence type="ECO:0000256" key="5">
    <source>
        <dbReference type="ARBA" id="ARBA00022448"/>
    </source>
</evidence>
<feature type="compositionally biased region" description="Basic and acidic residues" evidence="26">
    <location>
        <begin position="737"/>
        <end position="751"/>
    </location>
</feature>
<feature type="compositionally biased region" description="Polar residues" evidence="26">
    <location>
        <begin position="1820"/>
        <end position="1831"/>
    </location>
</feature>
<evidence type="ECO:0000256" key="24">
    <source>
        <dbReference type="ARBA" id="ARBA00036634"/>
    </source>
</evidence>
<feature type="transmembrane region" description="Helical" evidence="27">
    <location>
        <begin position="1476"/>
        <end position="1502"/>
    </location>
</feature>
<dbReference type="InterPro" id="IPR023267">
    <property type="entry name" value="RCMT"/>
</dbReference>
<comment type="subcellular location">
    <subcellularLocation>
        <location evidence="2">Membrane</location>
        <topology evidence="2">Multi-pass membrane protein</topology>
    </subcellularLocation>
    <subcellularLocation>
        <location evidence="1">Nucleus</location>
    </subcellularLocation>
</comment>
<keyword evidence="31" id="KW-1185">Reference proteome</keyword>
<dbReference type="VEuPathDB" id="VectorBase:ASIS007090"/>
<evidence type="ECO:0000313" key="29">
    <source>
        <dbReference type="EMBL" id="KFB35042.1"/>
    </source>
</evidence>
<keyword evidence="18 27" id="KW-1133">Transmembrane helix</keyword>
<dbReference type="InterPro" id="IPR027359">
    <property type="entry name" value="Volt_channel_dom_sf"/>
</dbReference>
<feature type="transmembrane region" description="Helical" evidence="27">
    <location>
        <begin position="1258"/>
        <end position="1279"/>
    </location>
</feature>
<evidence type="ECO:0000313" key="31">
    <source>
        <dbReference type="Proteomes" id="UP000030765"/>
    </source>
</evidence>
<feature type="region of interest" description="Disordered" evidence="26">
    <location>
        <begin position="731"/>
        <end position="801"/>
    </location>
</feature>
<dbReference type="STRING" id="74873.A0A084VAP8"/>
<dbReference type="GO" id="GO:0030488">
    <property type="term" value="P:tRNA methylation"/>
    <property type="evidence" value="ECO:0007669"/>
    <property type="project" value="UniProtKB-ARBA"/>
</dbReference>
<dbReference type="InterPro" id="IPR001678">
    <property type="entry name" value="MeTrfase_RsmB-F_NOP2_dom"/>
</dbReference>
<keyword evidence="11 25" id="KW-0949">S-adenosyl-L-methionine</keyword>
<evidence type="ECO:0000256" key="2">
    <source>
        <dbReference type="ARBA" id="ARBA00004141"/>
    </source>
</evidence>
<keyword evidence="5" id="KW-0813">Transport</keyword>
<evidence type="ECO:0000256" key="25">
    <source>
        <dbReference type="PROSITE-ProRule" id="PRU01023"/>
    </source>
</evidence>
<dbReference type="FunFam" id="1.20.120.350:FF:000008">
    <property type="entry name" value="Voltage-dependent T-type calcium channel subunit alpha"/>
    <property type="match status" value="1"/>
</dbReference>
<name>A0A084VAP8_ANOSI</name>
<dbReference type="FunFam" id="1.20.120.350:FF:000007">
    <property type="entry name" value="Voltage-dependent T-type calcium channel subunit alpha"/>
    <property type="match status" value="1"/>
</dbReference>
<dbReference type="InterPro" id="IPR049560">
    <property type="entry name" value="MeTrfase_RsmB-F_NOP2_cat"/>
</dbReference>
<dbReference type="PANTHER" id="PTHR10037:SF230">
    <property type="entry name" value="CA[2+]-CHANNEL PROTEIN ALPHA[[1]] SUBUNIT T, ISOFORM F"/>
    <property type="match status" value="1"/>
</dbReference>
<keyword evidence="20 27" id="KW-0472">Membrane</keyword>
<keyword evidence="7" id="KW-0109">Calcium transport</keyword>
<dbReference type="Pfam" id="PF25376">
    <property type="entry name" value="Pre-PUA_NSUN2"/>
    <property type="match status" value="1"/>
</dbReference>
<keyword evidence="12 27" id="KW-0812">Transmembrane</keyword>
<dbReference type="InterPro" id="IPR005821">
    <property type="entry name" value="Ion_trans_dom"/>
</dbReference>
<keyword evidence="10 25" id="KW-0808">Transferase</keyword>
<evidence type="ECO:0000256" key="17">
    <source>
        <dbReference type="ARBA" id="ARBA00022884"/>
    </source>
</evidence>
<accession>A0A084VAP8</accession>
<evidence type="ECO:0000256" key="23">
    <source>
        <dbReference type="ARBA" id="ARBA00023303"/>
    </source>
</evidence>
<dbReference type="PRINTS" id="PR02008">
    <property type="entry name" value="RCMTFAMILY"/>
</dbReference>
<keyword evidence="9" id="KW-0107">Calcium channel</keyword>
<evidence type="ECO:0000256" key="4">
    <source>
        <dbReference type="ARBA" id="ARBA00012629"/>
    </source>
</evidence>
<evidence type="ECO:0000256" key="21">
    <source>
        <dbReference type="ARBA" id="ARBA00023180"/>
    </source>
</evidence>
<dbReference type="Pfam" id="PF00520">
    <property type="entry name" value="Ion_trans"/>
    <property type="match status" value="3"/>
</dbReference>
<dbReference type="GO" id="GO:0008332">
    <property type="term" value="F:low voltage-gated calcium channel activity"/>
    <property type="evidence" value="ECO:0007669"/>
    <property type="project" value="TreeGrafter"/>
</dbReference>
<sequence length="2606" mass="293572">MPSLLSPPSAGRRRSSVMFNEYVVLHTPPTITEPPQDKNVYCVEKMTQAGDGSIWQVNLPHSLQTVNTVFNEYSDLCLTDAMTCQELLAFSVAFSAALPTGQTTLESFYTSLKRSRGNESTRFLTSQPAVTNQANLPLPEIERLSSKSSNDASRSGFEPMTGINNINMDEFACCYEFYQNQGLDEDKSPKRSKCVRVLIALWRCFRKCCHVTRVVVKKLVDHKYFQQGILLAILINTLSMGIEYHDQPAELTAIVETSNIVFSAIFAVEMVLKVIAEGPFRYVANGFNVFDGVIVILSIVELAQAYLGEGQGNSGLSVLRTFRLLRILKLVRFMPNLRRQLFVMLRTMDNVAIFFSLLILFIFIFSILGMNLFGCKFCEKNEAAGGEVECDRKNFDSLLWALVTVFQILTQEDWNVVLFNGMEKTSHWAALYFVTLMTFGNYVLFNLLVAILVEGFSSERNERREREQRELVKAKLNAEALAQEQSMEVYDDQRSYSESSTTDSYNGSRGKWYSVEELSKVKNIDIKCNIQKQRLLQPNYEDPKNVAQKNKKEKDVSKPEPHANKKMKAKKTESLKLYNIQVQEPPIITTTAATPQDSPNGTMESGTSFKDWDQADFERYERENSSLLKPPSILGSLKALDDRSFFEGTPVLNEMRKKHDKNHTTASDSRLAVEEKQAKTQKLEKSSTETASVMRTKDDGSSGGILVSATSTGLLRQASTEESMLNNGKILSQAKGLSDRRTHDPLLEKSNRIQNDTQGSKQANQRRRSSVRRSSSVKVDSGASSIASNLSSTSHPRGYYNNGSTKYYFDRKNSLRLCDIRTPNNRRRMSSFEQAYHKQSPMSSIRNLEIKQLQDEMIKGKLEKSSNAFKIAGNSTDLPDGISRNGSCTPKKKGKGRLKQFFRMVTPHNFVEDHEMYTLYIFPEHNRFRQICTWFVNQKWFDNVILLFIALNCITLAMERPNIPPNCTERYFLSTANYVFTVVFAVEMFIKVVSAGLFYGQDAYFTSGWNIMDGSLVIISIVDLLMSLISESSPRIFGILRVFRLLRSLRPLRVINRAPGLKLVVQTLLSSLRPIGNIVLICCTFFIIFGILGVQLFKGTFYYCEGENIKGVKNKKECLDIEGNVWINRKYNFDDLGKALMSLFVLSSRDGWVNIMYTGLDAVGVDQQPIVNYNEWRLLYFIAFILLVGFFVLNMFVGVVVENFHRCREEQEKEEKIRRAAKRALQMEKKRKRMHEPPYYTNYSPMRLFVHNVVTSKYFDLAIAAVIGLNVVTMAMEYYMMPLALEYALKIFNYFFTAVFILEAAMKLLALGAKIYLKDRWNQLDVAIVILSIVGIVLEELETNIIPINPTIIRVMRVLRIARVLKLLKMAKGIRALLDTVMQALPQVGNLGLLFFLLFFIFAALGVELFGRLECSEEVPCQGLGEHAHFANFGMAFLTLFRVATGDNWNGIMKDTLRDDCDDAADCVKNCCVSTIIAPIFFVIFVLMAQFVLVNVVVAVLMKHLEESHKQMEDELDIDTELEREFEREQEFEEEQALCMQLNDDNKQVHKRPLTKVSSLPSNFTYSTPILEKKSNIQRRQTIQYFNQNLGLSVFNSYTNNNSYDETAENNINTEGEEAEDETKAKAEGAAEGAKGTDSVLNSAKEYNSKNVNKKILINKTNLFSKSCDGRPQSDGKRKGAKDECFNITLPVAAGAKGEVVKGAQEAGPGLLGSASQPVDGDAVESQSSTITSSSRSRLQAANKLESRQFNSEFDPARHQKSAQDASSDGTLSADGGLAVPVGTGGSASIGNSSGGAAGANSSGTVSSKSFLSVPKLQPKSRSGSTKQLFKQSALDEDGETNDESSLLLPVDAVDNGGCSPVSHSGPGVALLNLPGAEAHKTLFSFSKQRAFGKMGKPKHLTNKQNPFAKKKRHNKEKADEPPARREKPYESIVLKNESFEAYYKHQQICSSEEEWDQFIEHMRKNLPVTFRITGSKAQANLLLKLIKRDFFDEYFRAVKELRKEEEGAHVEPPQCLGWYPGEMAWQLELSRKDIRRSEPLFKLHNFLISETSSGNISRQEAVSMIPPLVLDVQPHHKVLDMCAAPGSKTAQLIESLHAGEGTGIPPGFVMANDVDNNRCYMLVHQAKRLNSPCFMVTNTDSATFPSMQITKDGVVSPLKFDRVLCDVPCSGDGTLRKNADIWTKWNLGQATNLHGLQYRILKRGAELLEVGGKLVYSTCSLNPIENEAVLHHLLKQTDDSLEIVECGHMLPTLKYSKGMTYWEPATHKELKYYKAFDEVPENQRTVLRPDMFPPAKDEAVEKFHLDRCLRILPNQQNTGGFFVALIEKKKPLPWESTDTNEDNGQDQAKRSDAPEPPAKKAKYMRGFKEDPFVFFDDNEDVFESINEFYKLSEDFNPRNLLTRCKVGKKKNIYFCSSVVRDLVQLNEKRVKFINLGVKSFVRCVTRNIKCEFRLAQEGLANVNAFIGERRRVKVQPSDLIELLSCTDPTKPPEIAALTAETQENLKNFDSGSCILECELDELKLAVVGWKGAVSLRAYVDQFDTVHLLRLLGGDLSKFEKNKFQDKLRAEQEGNEKDDDGEEDNDENENAAHDEGEVAPMEETAE</sequence>
<keyword evidence="8 25" id="KW-0489">Methyltransferase</keyword>
<evidence type="ECO:0000256" key="18">
    <source>
        <dbReference type="ARBA" id="ARBA00022989"/>
    </source>
</evidence>
<feature type="binding site" evidence="25">
    <location>
        <position position="2141"/>
    </location>
    <ligand>
        <name>S-adenosyl-L-methionine</name>
        <dbReference type="ChEBI" id="CHEBI:59789"/>
    </ligand>
</feature>
<dbReference type="Gene3D" id="3.40.50.150">
    <property type="entry name" value="Vaccinia Virus protein VP39"/>
    <property type="match status" value="1"/>
</dbReference>
<feature type="transmembrane region" description="Helical" evidence="27">
    <location>
        <begin position="1178"/>
        <end position="1201"/>
    </location>
</feature>
<evidence type="ECO:0000256" key="26">
    <source>
        <dbReference type="SAM" id="MobiDB-lite"/>
    </source>
</evidence>
<comment type="similarity">
    <text evidence="3 25">Belongs to the class I-like SAM-binding methyltransferase superfamily. RsmB/NOP family.</text>
</comment>
<dbReference type="FunFam" id="1.10.287.70:FF:000125">
    <property type="entry name" value="Voltage-dependent T-type calcium channel subunit alpha"/>
    <property type="match status" value="1"/>
</dbReference>
<evidence type="ECO:0000256" key="13">
    <source>
        <dbReference type="ARBA" id="ARBA00022694"/>
    </source>
</evidence>
<feature type="region of interest" description="Disordered" evidence="26">
    <location>
        <begin position="1813"/>
        <end position="1844"/>
    </location>
</feature>
<keyword evidence="22" id="KW-0539">Nucleus</keyword>
<evidence type="ECO:0000256" key="7">
    <source>
        <dbReference type="ARBA" id="ARBA00022568"/>
    </source>
</evidence>
<keyword evidence="16" id="KW-0851">Voltage-gated channel</keyword>